<evidence type="ECO:0000313" key="1">
    <source>
        <dbReference type="EMBL" id="GAD58310.1"/>
    </source>
</evidence>
<comment type="caution">
    <text evidence="1">The sequence shown here is derived from an EMBL/GenBank/DDBJ whole genome shotgun (WGS) entry which is preliminary data.</text>
</comment>
<proteinExistence type="predicted"/>
<protein>
    <submittedName>
        <fullName evidence="1">Uncharacterized protein</fullName>
    </submittedName>
</protein>
<organism evidence="1 2">
    <name type="scientific">Brevundimonas abyssalis TAR-001</name>
    <dbReference type="NCBI Taxonomy" id="1391729"/>
    <lineage>
        <taxon>Bacteria</taxon>
        <taxon>Pseudomonadati</taxon>
        <taxon>Pseudomonadota</taxon>
        <taxon>Alphaproteobacteria</taxon>
        <taxon>Caulobacterales</taxon>
        <taxon>Caulobacteraceae</taxon>
        <taxon>Brevundimonas</taxon>
    </lineage>
</organism>
<keyword evidence="2" id="KW-1185">Reference proteome</keyword>
<dbReference type="EMBL" id="BATC01000006">
    <property type="protein sequence ID" value="GAD58310.1"/>
    <property type="molecule type" value="Genomic_DNA"/>
</dbReference>
<name>A0A8E0KJD1_9CAUL</name>
<dbReference type="AlphaFoldDB" id="A0A8E0KJD1"/>
<gene>
    <name evidence="1" type="ORF">MBEBAB_0560</name>
</gene>
<reference evidence="2" key="1">
    <citation type="journal article" date="2013" name="Genome Announc.">
        <title>Draft Genome Sequence of the Dimorphic Prosthecate Bacterium Brevundimonas abyssalis TAR-001T.</title>
        <authorList>
            <person name="Tsubouchi T."/>
            <person name="Nishi S."/>
            <person name="Usui K."/>
            <person name="Shimane Y."/>
            <person name="Takaki Y."/>
            <person name="Maruyama T."/>
            <person name="Hatada Y."/>
        </authorList>
    </citation>
    <scope>NUCLEOTIDE SEQUENCE [LARGE SCALE GENOMIC DNA]</scope>
    <source>
        <strain evidence="2">TAR-001</strain>
    </source>
</reference>
<dbReference type="Proteomes" id="UP000016569">
    <property type="component" value="Unassembled WGS sequence"/>
</dbReference>
<accession>A0A8E0KJD1</accession>
<evidence type="ECO:0000313" key="2">
    <source>
        <dbReference type="Proteomes" id="UP000016569"/>
    </source>
</evidence>
<sequence>MERHGVAWYPFSCGTHRSSHIGVTRCNKPSASRLGASWAPAL</sequence>